<organism evidence="12">
    <name type="scientific">Rouxiella sp. WC2420</name>
    <dbReference type="NCBI Taxonomy" id="3234145"/>
    <lineage>
        <taxon>Bacteria</taxon>
        <taxon>Pseudomonadati</taxon>
        <taxon>Pseudomonadota</taxon>
        <taxon>Gammaproteobacteria</taxon>
        <taxon>Enterobacterales</taxon>
        <taxon>Yersiniaceae</taxon>
        <taxon>Rouxiella</taxon>
    </lineage>
</organism>
<dbReference type="GO" id="GO:0036222">
    <property type="term" value="F:XTP diphosphatase activity"/>
    <property type="evidence" value="ECO:0007669"/>
    <property type="project" value="UniProtKB-UniRule"/>
</dbReference>
<dbReference type="GO" id="GO:0005829">
    <property type="term" value="C:cytosol"/>
    <property type="evidence" value="ECO:0007669"/>
    <property type="project" value="TreeGrafter"/>
</dbReference>
<protein>
    <recommendedName>
        <fullName evidence="10">dITP/XTP pyrophosphatase</fullName>
        <ecNumber evidence="10">3.6.1.66</ecNumber>
    </recommendedName>
    <alternativeName>
        <fullName evidence="10">Non-canonical purine NTP pyrophosphatase</fullName>
    </alternativeName>
    <alternativeName>
        <fullName evidence="10">Non-standard purine NTP pyrophosphatase</fullName>
    </alternativeName>
    <alternativeName>
        <fullName evidence="10">Nucleoside-triphosphate diphosphatase</fullName>
    </alternativeName>
    <alternativeName>
        <fullName evidence="10">Nucleoside-triphosphate pyrophosphatase</fullName>
        <shortName evidence="10">NTPase</shortName>
    </alternativeName>
</protein>
<dbReference type="NCBIfam" id="NF011397">
    <property type="entry name" value="PRK14822.1"/>
    <property type="match status" value="1"/>
</dbReference>
<dbReference type="EMBL" id="CP165628">
    <property type="protein sequence ID" value="XDU73224.1"/>
    <property type="molecule type" value="Genomic_DNA"/>
</dbReference>
<accession>A0AB39VUB8</accession>
<keyword evidence="7 10" id="KW-0546">Nucleotide metabolism</keyword>
<dbReference type="FunFam" id="3.90.950.10:FF:000001">
    <property type="entry name" value="dITP/XTP pyrophosphatase"/>
    <property type="match status" value="1"/>
</dbReference>
<dbReference type="InterPro" id="IPR002637">
    <property type="entry name" value="RdgB/HAM1"/>
</dbReference>
<comment type="catalytic activity">
    <reaction evidence="8 10">
        <text>dITP + H2O = dIMP + diphosphate + H(+)</text>
        <dbReference type="Rhea" id="RHEA:28342"/>
        <dbReference type="ChEBI" id="CHEBI:15377"/>
        <dbReference type="ChEBI" id="CHEBI:15378"/>
        <dbReference type="ChEBI" id="CHEBI:33019"/>
        <dbReference type="ChEBI" id="CHEBI:61194"/>
        <dbReference type="ChEBI" id="CHEBI:61382"/>
        <dbReference type="EC" id="3.6.1.66"/>
    </reaction>
</comment>
<dbReference type="InterPro" id="IPR029001">
    <property type="entry name" value="ITPase-like_fam"/>
</dbReference>
<dbReference type="Pfam" id="PF01725">
    <property type="entry name" value="Ham1p_like"/>
    <property type="match status" value="1"/>
</dbReference>
<keyword evidence="3 10" id="KW-0479">Metal-binding</keyword>
<evidence type="ECO:0000313" key="12">
    <source>
        <dbReference type="EMBL" id="XDU73224.1"/>
    </source>
</evidence>
<feature type="binding site" evidence="10">
    <location>
        <position position="69"/>
    </location>
    <ligand>
        <name>Mg(2+)</name>
        <dbReference type="ChEBI" id="CHEBI:18420"/>
    </ligand>
</feature>
<keyword evidence="6 10" id="KW-0460">Magnesium</keyword>
<evidence type="ECO:0000256" key="10">
    <source>
        <dbReference type="HAMAP-Rule" id="MF_01405"/>
    </source>
</evidence>
<evidence type="ECO:0000256" key="5">
    <source>
        <dbReference type="ARBA" id="ARBA00022801"/>
    </source>
</evidence>
<dbReference type="CDD" id="cd00515">
    <property type="entry name" value="HAM1"/>
    <property type="match status" value="1"/>
</dbReference>
<feature type="binding site" evidence="10">
    <location>
        <position position="177"/>
    </location>
    <ligand>
        <name>substrate</name>
    </ligand>
</feature>
<dbReference type="EC" id="3.6.1.66" evidence="10"/>
<dbReference type="GO" id="GO:0036220">
    <property type="term" value="F:ITP diphosphatase activity"/>
    <property type="evidence" value="ECO:0007669"/>
    <property type="project" value="UniProtKB-UniRule"/>
</dbReference>
<dbReference type="PANTHER" id="PTHR11067:SF9">
    <property type="entry name" value="INOSINE TRIPHOSPHATE PYROPHOSPHATASE"/>
    <property type="match status" value="1"/>
</dbReference>
<dbReference type="HAMAP" id="MF_01405">
    <property type="entry name" value="Non_canon_purine_NTPase"/>
    <property type="match status" value="1"/>
</dbReference>
<evidence type="ECO:0000256" key="4">
    <source>
        <dbReference type="ARBA" id="ARBA00022741"/>
    </source>
</evidence>
<comment type="subunit">
    <text evidence="2 10">Homodimer.</text>
</comment>
<dbReference type="SUPFAM" id="SSF52972">
    <property type="entry name" value="ITPase-like"/>
    <property type="match status" value="1"/>
</dbReference>
<dbReference type="GO" id="GO:0035870">
    <property type="term" value="F:dITP diphosphatase activity"/>
    <property type="evidence" value="ECO:0007669"/>
    <property type="project" value="UniProtKB-UniRule"/>
</dbReference>
<comment type="function">
    <text evidence="10">Pyrophosphatase that catalyzes the hydrolysis of nucleoside triphosphates to their monophosphate derivatives, with a high preference for the non-canonical purine nucleotides XTP (xanthosine triphosphate), dITP (deoxyinosine triphosphate) and ITP. Seems to function as a house-cleaning enzyme that removes non-canonical purine nucleotides from the nucleotide pool, thus preventing their incorporation into DNA/RNA and avoiding chromosomal lesions.</text>
</comment>
<evidence type="ECO:0000256" key="2">
    <source>
        <dbReference type="ARBA" id="ARBA00011738"/>
    </source>
</evidence>
<dbReference type="GO" id="GO:0009146">
    <property type="term" value="P:purine nucleoside triphosphate catabolic process"/>
    <property type="evidence" value="ECO:0007669"/>
    <property type="project" value="UniProtKB-UniRule"/>
</dbReference>
<dbReference type="GO" id="GO:0000166">
    <property type="term" value="F:nucleotide binding"/>
    <property type="evidence" value="ECO:0007669"/>
    <property type="project" value="UniProtKB-KW"/>
</dbReference>
<reference evidence="12" key="1">
    <citation type="submission" date="2024-07" db="EMBL/GenBank/DDBJ databases">
        <authorList>
            <person name="Biller S.J."/>
        </authorList>
    </citation>
    <scope>NUCLEOTIDE SEQUENCE</scope>
    <source>
        <strain evidence="12">WC2420</strain>
    </source>
</reference>
<feature type="active site" description="Proton acceptor" evidence="10">
    <location>
        <position position="69"/>
    </location>
</feature>
<dbReference type="Gene3D" id="3.90.950.10">
    <property type="match status" value="1"/>
</dbReference>
<comment type="catalytic activity">
    <reaction evidence="9 10">
        <text>XTP + H2O = XMP + diphosphate + H(+)</text>
        <dbReference type="Rhea" id="RHEA:28610"/>
        <dbReference type="ChEBI" id="CHEBI:15377"/>
        <dbReference type="ChEBI" id="CHEBI:15378"/>
        <dbReference type="ChEBI" id="CHEBI:33019"/>
        <dbReference type="ChEBI" id="CHEBI:57464"/>
        <dbReference type="ChEBI" id="CHEBI:61314"/>
        <dbReference type="EC" id="3.6.1.66"/>
    </reaction>
</comment>
<evidence type="ECO:0000256" key="8">
    <source>
        <dbReference type="ARBA" id="ARBA00051875"/>
    </source>
</evidence>
<dbReference type="NCBIfam" id="TIGR00042">
    <property type="entry name" value="RdgB/HAM1 family non-canonical purine NTP pyrophosphatase"/>
    <property type="match status" value="1"/>
</dbReference>
<evidence type="ECO:0000256" key="9">
    <source>
        <dbReference type="ARBA" id="ARBA00052017"/>
    </source>
</evidence>
<evidence type="ECO:0000256" key="7">
    <source>
        <dbReference type="ARBA" id="ARBA00023080"/>
    </source>
</evidence>
<proteinExistence type="inferred from homology"/>
<sequence length="202" mass="21307">MQKVVLATGNPGKVRELAHLLADFGLEVVAQTELGVDDADETGLTFIENAIIKARHAAQITGLPAVADDSGLAVDFLGGAPGIYSARYSGEGATDQKNLEKLLDALKDVPEGQRQAQFHCVLVYMRHAEDPTPLVCHGSWAGEIIRAPAGEGGFGYDPIFYVPSLGKTAAELTREEKSAVSHRGLALAQLLQAMSGAAEKNA</sequence>
<dbReference type="GO" id="GO:0046872">
    <property type="term" value="F:metal ion binding"/>
    <property type="evidence" value="ECO:0007669"/>
    <property type="project" value="UniProtKB-KW"/>
</dbReference>
<feature type="binding site" evidence="10">
    <location>
        <position position="70"/>
    </location>
    <ligand>
        <name>substrate</name>
    </ligand>
</feature>
<comment type="cofactor">
    <cofactor evidence="10">
        <name>Mg(2+)</name>
        <dbReference type="ChEBI" id="CHEBI:18420"/>
    </cofactor>
    <text evidence="10">Binds 1 Mg(2+) ion per subunit.</text>
</comment>
<feature type="binding site" evidence="10">
    <location>
        <begin position="182"/>
        <end position="183"/>
    </location>
    <ligand>
        <name>substrate</name>
    </ligand>
</feature>
<evidence type="ECO:0000256" key="3">
    <source>
        <dbReference type="ARBA" id="ARBA00022723"/>
    </source>
</evidence>
<gene>
    <name evidence="12" type="ORF">AB3G37_03665</name>
</gene>
<comment type="similarity">
    <text evidence="1 10 11">Belongs to the HAM1 NTPase family.</text>
</comment>
<keyword evidence="5 10" id="KW-0378">Hydrolase</keyword>
<comment type="catalytic activity">
    <reaction evidence="10">
        <text>ITP + H2O = IMP + diphosphate + H(+)</text>
        <dbReference type="Rhea" id="RHEA:29399"/>
        <dbReference type="ChEBI" id="CHEBI:15377"/>
        <dbReference type="ChEBI" id="CHEBI:15378"/>
        <dbReference type="ChEBI" id="CHEBI:33019"/>
        <dbReference type="ChEBI" id="CHEBI:58053"/>
        <dbReference type="ChEBI" id="CHEBI:61402"/>
        <dbReference type="EC" id="3.6.1.66"/>
    </reaction>
</comment>
<evidence type="ECO:0000256" key="1">
    <source>
        <dbReference type="ARBA" id="ARBA00008023"/>
    </source>
</evidence>
<dbReference type="RefSeq" id="WP_009638908.1">
    <property type="nucleotide sequence ID" value="NZ_CP165628.1"/>
</dbReference>
<keyword evidence="4 10" id="KW-0547">Nucleotide-binding</keyword>
<evidence type="ECO:0000256" key="11">
    <source>
        <dbReference type="RuleBase" id="RU003781"/>
    </source>
</evidence>
<dbReference type="GO" id="GO:0009117">
    <property type="term" value="P:nucleotide metabolic process"/>
    <property type="evidence" value="ECO:0007669"/>
    <property type="project" value="UniProtKB-KW"/>
</dbReference>
<feature type="binding site" evidence="10">
    <location>
        <begin position="154"/>
        <end position="157"/>
    </location>
    <ligand>
        <name>substrate</name>
    </ligand>
</feature>
<evidence type="ECO:0000256" key="6">
    <source>
        <dbReference type="ARBA" id="ARBA00022842"/>
    </source>
</evidence>
<name>A0AB39VUB8_9GAMM</name>
<dbReference type="PANTHER" id="PTHR11067">
    <property type="entry name" value="INOSINE TRIPHOSPHATE PYROPHOSPHATASE/HAM1 PROTEIN"/>
    <property type="match status" value="1"/>
</dbReference>
<dbReference type="AlphaFoldDB" id="A0AB39VUB8"/>
<feature type="binding site" evidence="10">
    <location>
        <begin position="8"/>
        <end position="13"/>
    </location>
    <ligand>
        <name>substrate</name>
    </ligand>
</feature>
<dbReference type="GO" id="GO:0017111">
    <property type="term" value="F:ribonucleoside triphosphate phosphatase activity"/>
    <property type="evidence" value="ECO:0007669"/>
    <property type="project" value="InterPro"/>
</dbReference>
<dbReference type="InterPro" id="IPR020922">
    <property type="entry name" value="dITP/XTP_pyrophosphatase"/>
</dbReference>
<feature type="binding site" evidence="10">
    <location>
        <position position="40"/>
    </location>
    <ligand>
        <name>Mg(2+)</name>
        <dbReference type="ChEBI" id="CHEBI:18420"/>
    </ligand>
</feature>